<evidence type="ECO:0008006" key="3">
    <source>
        <dbReference type="Google" id="ProtNLM"/>
    </source>
</evidence>
<sequence>MQKHLFFLVLSLAGFSLFWGCNSDKIRFFPGTVEGGQKPYVMVVKYLSDDYSSSMSANVTKSLDYTKIPYQTLDLEIISGEFRIPETVRTIVITSFEATQLPQEAIKKLIEFVAKGNNIVFTGPFADEKFSYLQGIRPDIDFSFDSTNTGFELLEQAFPGMAGKRYNPKGLEVHNGLEANQFIPSVTHLAATATDPEQPFIVSNKLGMGEVITINSYAINNRLYRGIVFSSILRGLSGIPYQVANVSTIFLDDFPAPLYNEMLPPIDEEYGISHAEFVSKVWWPDMRALADTFDITYSAMTAFNYNANVVPPFDFQEWRQGSIVYNQDIVRGSIFLANNIRDSRHELAFHGYNHFSLWREDWDNINFMISALHAARKRWQVDDMGPLPTNYVPPTNHIDSLGIQAIIRGMPSIEYMSSLYLGYLEDGGAREFDPEPYAPTELFNYPRITSGFTMTDNSILQQMGLQIMTGIWTHFVHPDDVFQVVQRDADDFASRNPKGLGWKSDPEYGYGLYHLLRERIILTQDLFPKNKFVSATQGGRLTQDWRRSLTGYEEKGNLVLVNSAFRSDYLPLAADSTRHWYMYATRGQVREIEKSLNLQELPFDKTPFWDGFLYQFTSQKPFFFMPSYQPDKVHNPTVLDEIAAQEWDEYVELFIEPPAQNIPDVIWQDNRMNEALAALEKNPGNRWRQEEVINLSIEFDRVYHAINILENRLLSQEEWSTEDSERLLTYYGWEGMLLEAEQFLESMWEKHHNQAVLDLKNKAVAQLGLYGTDFEQRWLERRLELYPDDPEILLDFTKSIESQENWPLMKKNLQHLLSQNSQSDTLYAFTLQRSLYYASPDSTLALVDRFPRPAYPQLMPFARELAQLNAYVAKDYEQALFWANNLPDFDERQKLYWLSLLELDELYVANAKRAVAEQPGDDSLRSYVGANLFYEGFQQEAYEVLYPLFQWNREKGLTADTLLRQEIGYMDYGQKKAFYKRYPLFFDTDQRQALANQHRITEGVKVTASGEYRDDNFDNTFARSSIGIEFGHRQHTTHTIKTENLLFTDDERTQSLNQEYYGIGYQLTHRENQQRLIMQAGGSLLFGQQDMITEALFSLGYSGTESYTSVQLSGGAELTSTSVQNDYYQGQLQLYRQDEWLSNKFTTSVSSMGKYYTNEVFEYGGQARLYGNLRDQKWRFRTLGELGYYDATETFESGIPYYTPDQYFSQGLGVDVQFRNPDNYEYQTRIDAEVMARHEREDSFYFSGSVQMNLKIARFWDLTTGAEISTSDTYRSNRIFITISHSLPTKFWQKNR</sequence>
<dbReference type="SUPFAM" id="SSF88713">
    <property type="entry name" value="Glycoside hydrolase/deacetylase"/>
    <property type="match status" value="1"/>
</dbReference>
<evidence type="ECO:0000313" key="2">
    <source>
        <dbReference type="Proteomes" id="UP000317557"/>
    </source>
</evidence>
<accession>A0A521AII5</accession>
<dbReference type="EMBL" id="FXTP01000001">
    <property type="protein sequence ID" value="SMO34593.1"/>
    <property type="molecule type" value="Genomic_DNA"/>
</dbReference>
<dbReference type="GO" id="GO:0005975">
    <property type="term" value="P:carbohydrate metabolic process"/>
    <property type="evidence" value="ECO:0007669"/>
    <property type="project" value="InterPro"/>
</dbReference>
<dbReference type="InterPro" id="IPR011330">
    <property type="entry name" value="Glyco_hydro/deAcase_b/a-brl"/>
</dbReference>
<dbReference type="InterPro" id="IPR018695">
    <property type="entry name" value="DUF2194"/>
</dbReference>
<dbReference type="OrthoDB" id="9761886at2"/>
<dbReference type="Proteomes" id="UP000317557">
    <property type="component" value="Unassembled WGS sequence"/>
</dbReference>
<dbReference type="RefSeq" id="WP_142452695.1">
    <property type="nucleotide sequence ID" value="NZ_FXTP01000001.1"/>
</dbReference>
<dbReference type="Pfam" id="PF09960">
    <property type="entry name" value="DUF2194"/>
    <property type="match status" value="1"/>
</dbReference>
<gene>
    <name evidence="1" type="ORF">SAMN06265219_101170</name>
</gene>
<evidence type="ECO:0000313" key="1">
    <source>
        <dbReference type="EMBL" id="SMO34593.1"/>
    </source>
</evidence>
<keyword evidence="2" id="KW-1185">Reference proteome</keyword>
<organism evidence="1 2">
    <name type="scientific">Gracilimonas mengyeensis</name>
    <dbReference type="NCBI Taxonomy" id="1302730"/>
    <lineage>
        <taxon>Bacteria</taxon>
        <taxon>Pseudomonadati</taxon>
        <taxon>Balneolota</taxon>
        <taxon>Balneolia</taxon>
        <taxon>Balneolales</taxon>
        <taxon>Balneolaceae</taxon>
        <taxon>Gracilimonas</taxon>
    </lineage>
</organism>
<proteinExistence type="predicted"/>
<protein>
    <recommendedName>
        <fullName evidence="3">DUF2194 domain-containing protein</fullName>
    </recommendedName>
</protein>
<name>A0A521AII5_9BACT</name>
<reference evidence="1 2" key="1">
    <citation type="submission" date="2017-05" db="EMBL/GenBank/DDBJ databases">
        <authorList>
            <person name="Varghese N."/>
            <person name="Submissions S."/>
        </authorList>
    </citation>
    <scope>NUCLEOTIDE SEQUENCE [LARGE SCALE GENOMIC DNA]</scope>
    <source>
        <strain evidence="1 2">DSM 21985</strain>
    </source>
</reference>